<keyword evidence="9" id="KW-0175">Coiled coil</keyword>
<feature type="region of interest" description="Disordered" evidence="10">
    <location>
        <begin position="452"/>
        <end position="484"/>
    </location>
</feature>
<evidence type="ECO:0000256" key="7">
    <source>
        <dbReference type="ARBA" id="ARBA00022918"/>
    </source>
</evidence>
<dbReference type="SUPFAM" id="SSF56672">
    <property type="entry name" value="DNA/RNA polymerases"/>
    <property type="match status" value="1"/>
</dbReference>
<dbReference type="Pfam" id="PF00665">
    <property type="entry name" value="rve"/>
    <property type="match status" value="1"/>
</dbReference>
<dbReference type="InterPro" id="IPR050951">
    <property type="entry name" value="Retrovirus_Pol_polyprotein"/>
</dbReference>
<proteinExistence type="predicted"/>
<dbReference type="InterPro" id="IPR043502">
    <property type="entry name" value="DNA/RNA_pol_sf"/>
</dbReference>
<sequence length="2444" mass="277484">MTLNALEDLLASVSMMPLLMFKRLGVLETTCSGLGDQVSGYEPFKEQYEAVNDEQVRVMCDGVAGLDSDLMGVAVHLDEEFYPRFLTTIVGRRWILSRPFAETPKISRLQPSHEKLLLPIYWKKDNIVIGETSLSESLDVVHARVQKICTVLTVMIYENCGELSFTVINNPFLKIMPPRMRTRSAGRPAVESLGGERVGRGGRGKRPREGNDERVDDLNGQGNDQGMGANGGVEGVNENVEGVGNQGNVRNQNGNVINDNVQENIGNVFVNDNRVGCSYKEFLACNPKEYDGKGGAIVLTRWTDKMENVQNMSGCSIDQKVKYTAVSFVGKVLTWWKSQIRMLSWEVAVSISWNDFKFMMIEEFCPSHEMQKLETKLWNHVMVGAGHAAYTDRFHVLARLVPHLITPESRKIERYVYGLAPQIHKMVASTEPKTMQKAVQISGALTDEAIRNGPIKKVEKRGNVREHSKDKNGRDDNKRTRTGPCRTCFNCNRSGHLAKDCRGVPRNVNPVNARNPHVRACYECGSTDHVMSACPRWNRAQGPGGNRPNQVVANNEGQGRGNQESQTRGIEPSELGFRYEIEIASGKLVEIDKVIKGCRVEIEGHVFDIDLIPFGHGSFDVIIGMNWLSNHKADIICHEKMVRIPPLDGKVLRVFGERLEEKARLLTSAKASDKNLKEIVVVRDFPKKCKTFDKGKEQELAFQTLKNKLCNAPVLALPDRPEDFVVYCDARHYLYGTKSIVYTDHKSLQHIFSQKELNMRQHPWIELFSDYECEIRYHPGKANVVADAQSSKERVKPKRVRAIKMILQSSIKDMILAAQKEAVDEIAGLQKDEAHNSKYSVHPGANKMYYDLKDRYWWPGMKRDIAEYARIAMDFVNKLPMTSSRHDTIWVIVDQLTRYAHFLPMRKDYKIDRLARLYLNEIVARHCVPISIISDHDSRFTSRFWQSMQEALGACLDMSTAYHPQTDSQSEHTILTLEDMPRVCVLDFEGSWDFYLLLVEFSYNNSYHSSVRCAPFEALYGRKCHLPIILKAARDRQKSYADKRRKPLEFSVGDYVLLKAPVAYRIDLPEELNRIHDTLYVSNLKKCLADPTLQVPLDEIRFDAKLNFVDDSVEILEREFKNLKRSRITIVQAQPFCLRSNLRLEVSRMNISCEVLLACCLILVFGLSLDYGPLLGWHDLASLVSKFPNRVSFGVRAEIDELTTIPYIKGSRARALYKDGLHIPQAIAEASIPEISKTIFESASWDAQEALTMYLGIKGLHGITTAQARGTLLMALPNEHQLKFNSYKTAKSLMEAIEKRFKPDLETLSMDDLYNNLKIYEAEVMSSQLDNEDLKQIDPDDLEEIDLKWQMAMLTMRARRFLQKTGRNLGVKGTETIGFDRTKVEWYNFHKRGHFTRECKAPKHQYNRNREALKRNVPVKDTTSNALVPECDGLGYNWSDQDQDGPTNFALMDYTSLSSSSSDSKVSSCSKACLKSYETLKEHYDNLTKDFNKSEFNLGAYKAGLESVVARLEVYKKNEAIFEDDIKILKLDVNDKYNTGKGYHAVPPSYTGNFMPSKPDLVFSNEHVVSESVTNLPSIANIEVKTSESKPMTKKGVIDSGCSRHMTRNMSYHSEYEEIDGGYIAFGGDPKRGKITSKDTECVILSPNFKLLDESQVLLKVPRKNNMYSVDLRNVTPSGGLTFRFANATLDESNLWHRRLGHINFKTMNNLIIMKKMYCLVVTDDYSRFNWVFFLATKDETKGILKAFVTGIKNLIDHKVKIIRCDNGTEFKNKEMNQFCKIKGIMREFSVARTPQQNDDITFGSAKKSLCTEFEGLMHKKFQMSSIGKLTFFLGLKVMQKDDIIFISQDKSMIGSLMYPTASRPDIMFAVCASARFQVTPKVSHLHAVKRIFRYLKEKPAESEGFEQIVDFLNANPIRYALTVTEASIRCDLQLQDAEGTACLLHDIFEEFARMGEGKGFYGIITPLFETMMVQASEEVGEEESQDAKEEKKSRTSGLKRLWKIGLTVRVESSKDKERRMNEEKMFRVNNLDGDEVIVDATAGEEIEQSTKVTEKEVSTGDPVITAGEVVTTAEDVEVTTATTTLQISKDELTLAQTLIEIKAAKPKAIGAKDKGKGIMVGPEKPLKKLDQISFDEEVSRKLEGEMKAEMEEEERIAKEKDEANMAKEVLKEKEKNLNLTNPKKQKLDEQAEAEVDNDQGEAEMKIYMKIIHDDEIEIDSIPLATKPPIIVDWKIIKEGKISFYHLIRADGSSKRYSSMIQMLEHIDKEDSMLECFFFLCARLVSKDVRSLAWIEFASEWTWENDKGNDTTNGILRSHGINWYLVYRSAPSIQLFVHSWCGTKNSAGVDDPAETMQNVGVRNTSKCQGIVGSRGLRQSPVLKSSTATTIQSTRIAFGGNTRDGLIWRRNGQDYDSTPFILKNCAYRAWRRRRRLQAMSLGFSW</sequence>
<feature type="compositionally biased region" description="Polar residues" evidence="10">
    <location>
        <begin position="547"/>
        <end position="568"/>
    </location>
</feature>
<feature type="compositionally biased region" description="Basic and acidic residues" evidence="10">
    <location>
        <begin position="207"/>
        <end position="217"/>
    </location>
</feature>
<dbReference type="SUPFAM" id="SSF57756">
    <property type="entry name" value="Retrovirus zinc finger-like domains"/>
    <property type="match status" value="1"/>
</dbReference>
<keyword evidence="2" id="KW-0808">Transferase</keyword>
<organism evidence="13">
    <name type="scientific">Tanacetum cinerariifolium</name>
    <name type="common">Dalmatian daisy</name>
    <name type="synonym">Chrysanthemum cinerariifolium</name>
    <dbReference type="NCBI Taxonomy" id="118510"/>
    <lineage>
        <taxon>Eukaryota</taxon>
        <taxon>Viridiplantae</taxon>
        <taxon>Streptophyta</taxon>
        <taxon>Embryophyta</taxon>
        <taxon>Tracheophyta</taxon>
        <taxon>Spermatophyta</taxon>
        <taxon>Magnoliopsida</taxon>
        <taxon>eudicotyledons</taxon>
        <taxon>Gunneridae</taxon>
        <taxon>Pentapetalae</taxon>
        <taxon>asterids</taxon>
        <taxon>campanulids</taxon>
        <taxon>Asterales</taxon>
        <taxon>Asteraceae</taxon>
        <taxon>Asteroideae</taxon>
        <taxon>Anthemideae</taxon>
        <taxon>Anthemidinae</taxon>
        <taxon>Tanacetum</taxon>
    </lineage>
</organism>
<feature type="domain" description="CCHC-type" evidence="11">
    <location>
        <begin position="521"/>
        <end position="536"/>
    </location>
</feature>
<dbReference type="SUPFAM" id="SSF53098">
    <property type="entry name" value="Ribonuclease H-like"/>
    <property type="match status" value="2"/>
</dbReference>
<dbReference type="EMBL" id="BKCJ010010506">
    <property type="protein sequence ID" value="GEU91889.1"/>
    <property type="molecule type" value="Genomic_DNA"/>
</dbReference>
<evidence type="ECO:0000256" key="4">
    <source>
        <dbReference type="ARBA" id="ARBA00022722"/>
    </source>
</evidence>
<dbReference type="PROSITE" id="PS50994">
    <property type="entry name" value="INTEGRASE"/>
    <property type="match status" value="2"/>
</dbReference>
<evidence type="ECO:0000256" key="8">
    <source>
        <dbReference type="PROSITE-ProRule" id="PRU00047"/>
    </source>
</evidence>
<evidence type="ECO:0000313" key="13">
    <source>
        <dbReference type="EMBL" id="GEU91889.1"/>
    </source>
</evidence>
<keyword evidence="4" id="KW-0540">Nuclease</keyword>
<evidence type="ECO:0000256" key="2">
    <source>
        <dbReference type="ARBA" id="ARBA00022679"/>
    </source>
</evidence>
<dbReference type="InterPro" id="IPR021109">
    <property type="entry name" value="Peptidase_aspartic_dom_sf"/>
</dbReference>
<dbReference type="PANTHER" id="PTHR37984">
    <property type="entry name" value="PROTEIN CBG26694"/>
    <property type="match status" value="1"/>
</dbReference>
<comment type="caution">
    <text evidence="13">The sequence shown here is derived from an EMBL/GenBank/DDBJ whole genome shotgun (WGS) entry which is preliminary data.</text>
</comment>
<dbReference type="Gene3D" id="2.40.70.10">
    <property type="entry name" value="Acid Proteases"/>
    <property type="match status" value="1"/>
</dbReference>
<dbReference type="InterPro" id="IPR041588">
    <property type="entry name" value="Integrase_H2C2"/>
</dbReference>
<feature type="compositionally biased region" description="Basic and acidic residues" evidence="10">
    <location>
        <begin position="456"/>
        <end position="479"/>
    </location>
</feature>
<feature type="domain" description="Integrase catalytic" evidence="12">
    <location>
        <begin position="863"/>
        <end position="1023"/>
    </location>
</feature>
<dbReference type="GO" id="GO:0016787">
    <property type="term" value="F:hydrolase activity"/>
    <property type="evidence" value="ECO:0007669"/>
    <property type="project" value="UniProtKB-KW"/>
</dbReference>
<dbReference type="GO" id="GO:0015074">
    <property type="term" value="P:DNA integration"/>
    <property type="evidence" value="ECO:0007669"/>
    <property type="project" value="InterPro"/>
</dbReference>
<evidence type="ECO:0000256" key="10">
    <source>
        <dbReference type="SAM" id="MobiDB-lite"/>
    </source>
</evidence>
<dbReference type="Pfam" id="PF08284">
    <property type="entry name" value="RVP_2"/>
    <property type="match status" value="1"/>
</dbReference>
<dbReference type="Pfam" id="PF13976">
    <property type="entry name" value="gag_pre-integrs"/>
    <property type="match status" value="1"/>
</dbReference>
<feature type="region of interest" description="Disordered" evidence="10">
    <location>
        <begin position="183"/>
        <end position="228"/>
    </location>
</feature>
<dbReference type="CDD" id="cd00303">
    <property type="entry name" value="retropepsin_like"/>
    <property type="match status" value="1"/>
</dbReference>
<dbReference type="Gene3D" id="4.10.60.10">
    <property type="entry name" value="Zinc finger, CCHC-type"/>
    <property type="match status" value="1"/>
</dbReference>
<dbReference type="GO" id="GO:0003964">
    <property type="term" value="F:RNA-directed DNA polymerase activity"/>
    <property type="evidence" value="ECO:0007669"/>
    <property type="project" value="UniProtKB-KW"/>
</dbReference>
<dbReference type="InterPro" id="IPR036875">
    <property type="entry name" value="Znf_CCHC_sf"/>
</dbReference>
<dbReference type="InterPro" id="IPR012337">
    <property type="entry name" value="RNaseH-like_sf"/>
</dbReference>
<dbReference type="InterPro" id="IPR025724">
    <property type="entry name" value="GAG-pre-integrase_dom"/>
</dbReference>
<keyword evidence="8" id="KW-0862">Zinc</keyword>
<accession>A0A6L2P2N9</accession>
<feature type="coiled-coil region" evidence="9">
    <location>
        <begin position="2140"/>
        <end position="2177"/>
    </location>
</feature>
<reference evidence="13" key="1">
    <citation type="journal article" date="2019" name="Sci. Rep.">
        <title>Draft genome of Tanacetum cinerariifolium, the natural source of mosquito coil.</title>
        <authorList>
            <person name="Yamashiro T."/>
            <person name="Shiraishi A."/>
            <person name="Satake H."/>
            <person name="Nakayama K."/>
        </authorList>
    </citation>
    <scope>NUCLEOTIDE SEQUENCE</scope>
</reference>
<dbReference type="Gene3D" id="1.10.340.70">
    <property type="match status" value="1"/>
</dbReference>
<dbReference type="InterPro" id="IPR001584">
    <property type="entry name" value="Integrase_cat-core"/>
</dbReference>
<dbReference type="GO" id="GO:0008270">
    <property type="term" value="F:zinc ion binding"/>
    <property type="evidence" value="ECO:0007669"/>
    <property type="project" value="UniProtKB-KW"/>
</dbReference>
<protein>
    <recommendedName>
        <fullName evidence="1">RNA-directed DNA polymerase</fullName>
        <ecNumber evidence="1">2.7.7.49</ecNumber>
    </recommendedName>
</protein>
<feature type="domain" description="Integrase catalytic" evidence="12">
    <location>
        <begin position="1673"/>
        <end position="1801"/>
    </location>
</feature>
<evidence type="ECO:0000256" key="5">
    <source>
        <dbReference type="ARBA" id="ARBA00022759"/>
    </source>
</evidence>
<evidence type="ECO:0000256" key="9">
    <source>
        <dbReference type="SAM" id="Coils"/>
    </source>
</evidence>
<evidence type="ECO:0000256" key="1">
    <source>
        <dbReference type="ARBA" id="ARBA00012493"/>
    </source>
</evidence>
<evidence type="ECO:0000256" key="6">
    <source>
        <dbReference type="ARBA" id="ARBA00022801"/>
    </source>
</evidence>
<dbReference type="InterPro" id="IPR041373">
    <property type="entry name" value="RT_RNaseH"/>
</dbReference>
<dbReference type="PANTHER" id="PTHR37984:SF15">
    <property type="entry name" value="INTEGRASE CATALYTIC DOMAIN-CONTAINING PROTEIN"/>
    <property type="match status" value="1"/>
</dbReference>
<dbReference type="Gene3D" id="3.30.70.270">
    <property type="match status" value="1"/>
</dbReference>
<dbReference type="InterPro" id="IPR005162">
    <property type="entry name" value="Retrotrans_gag_dom"/>
</dbReference>
<keyword evidence="8" id="KW-0863">Zinc-finger</keyword>
<keyword evidence="7" id="KW-0695">RNA-directed DNA polymerase</keyword>
<dbReference type="SUPFAM" id="SSF158702">
    <property type="entry name" value="Sec63 N-terminal domain-like"/>
    <property type="match status" value="1"/>
</dbReference>
<dbReference type="GO" id="GO:0004519">
    <property type="term" value="F:endonuclease activity"/>
    <property type="evidence" value="ECO:0007669"/>
    <property type="project" value="UniProtKB-KW"/>
</dbReference>
<keyword evidence="5" id="KW-0255">Endonuclease</keyword>
<dbReference type="InterPro" id="IPR036397">
    <property type="entry name" value="RNaseH_sf"/>
</dbReference>
<evidence type="ECO:0000259" key="11">
    <source>
        <dbReference type="PROSITE" id="PS50158"/>
    </source>
</evidence>
<dbReference type="Pfam" id="PF00098">
    <property type="entry name" value="zf-CCHC"/>
    <property type="match status" value="1"/>
</dbReference>
<feature type="region of interest" description="Disordered" evidence="10">
    <location>
        <begin position="538"/>
        <end position="571"/>
    </location>
</feature>
<dbReference type="Gene3D" id="1.10.3380.20">
    <property type="match status" value="1"/>
</dbReference>
<dbReference type="PROSITE" id="PS50158">
    <property type="entry name" value="ZF_CCHC"/>
    <property type="match status" value="2"/>
</dbReference>
<dbReference type="InterPro" id="IPR043128">
    <property type="entry name" value="Rev_trsase/Diguanyl_cyclase"/>
</dbReference>
<dbReference type="Pfam" id="PF03732">
    <property type="entry name" value="Retrotrans_gag"/>
    <property type="match status" value="1"/>
</dbReference>
<gene>
    <name evidence="13" type="ORF">Tci_063867</name>
</gene>
<dbReference type="Pfam" id="PF17921">
    <property type="entry name" value="Integrase_H2C2"/>
    <property type="match status" value="1"/>
</dbReference>
<name>A0A6L2P2N9_TANCI</name>
<keyword evidence="8" id="KW-0479">Metal-binding</keyword>
<dbReference type="Gene3D" id="3.30.420.10">
    <property type="entry name" value="Ribonuclease H-like superfamily/Ribonuclease H"/>
    <property type="match status" value="2"/>
</dbReference>
<dbReference type="SMART" id="SM00343">
    <property type="entry name" value="ZnF_C2HC"/>
    <property type="match status" value="3"/>
</dbReference>
<keyword evidence="3" id="KW-0548">Nucleotidyltransferase</keyword>
<dbReference type="InterPro" id="IPR001878">
    <property type="entry name" value="Znf_CCHC"/>
</dbReference>
<dbReference type="GO" id="GO:0003676">
    <property type="term" value="F:nucleic acid binding"/>
    <property type="evidence" value="ECO:0007669"/>
    <property type="project" value="InterPro"/>
</dbReference>
<keyword evidence="6" id="KW-0378">Hydrolase</keyword>
<feature type="domain" description="CCHC-type" evidence="11">
    <location>
        <begin position="488"/>
        <end position="502"/>
    </location>
</feature>
<evidence type="ECO:0000256" key="3">
    <source>
        <dbReference type="ARBA" id="ARBA00022695"/>
    </source>
</evidence>
<dbReference type="EC" id="2.7.7.49" evidence="1"/>
<evidence type="ECO:0000259" key="12">
    <source>
        <dbReference type="PROSITE" id="PS50994"/>
    </source>
</evidence>
<dbReference type="Pfam" id="PF17917">
    <property type="entry name" value="RT_RNaseH"/>
    <property type="match status" value="1"/>
</dbReference>